<feature type="transmembrane region" description="Helical" evidence="2">
    <location>
        <begin position="14"/>
        <end position="36"/>
    </location>
</feature>
<evidence type="ECO:0000256" key="1">
    <source>
        <dbReference type="SAM" id="MobiDB-lite"/>
    </source>
</evidence>
<gene>
    <name evidence="3" type="ORF">EPD65_10540</name>
</gene>
<evidence type="ECO:0000313" key="4">
    <source>
        <dbReference type="Proteomes" id="UP000295453"/>
    </source>
</evidence>
<dbReference type="EMBL" id="SJZJ01000016">
    <property type="protein sequence ID" value="TCJ23698.1"/>
    <property type="molecule type" value="Genomic_DNA"/>
</dbReference>
<keyword evidence="2" id="KW-1133">Transmembrane helix</keyword>
<evidence type="ECO:0000313" key="3">
    <source>
        <dbReference type="EMBL" id="TCJ23698.1"/>
    </source>
</evidence>
<dbReference type="RefSeq" id="WP_131583891.1">
    <property type="nucleotide sequence ID" value="NZ_SJZJ01000016.1"/>
</dbReference>
<dbReference type="OrthoDB" id="5198557at2"/>
<proteinExistence type="predicted"/>
<accession>A0A4R1C128</accession>
<feature type="compositionally biased region" description="Basic and acidic residues" evidence="1">
    <location>
        <begin position="160"/>
        <end position="174"/>
    </location>
</feature>
<protein>
    <submittedName>
        <fullName evidence="3">Uncharacterized protein</fullName>
    </submittedName>
</protein>
<organism evidence="3 4">
    <name type="scientific">Nocardioides jejuensis</name>
    <dbReference type="NCBI Taxonomy" id="2502782"/>
    <lineage>
        <taxon>Bacteria</taxon>
        <taxon>Bacillati</taxon>
        <taxon>Actinomycetota</taxon>
        <taxon>Actinomycetes</taxon>
        <taxon>Propionibacteriales</taxon>
        <taxon>Nocardioidaceae</taxon>
        <taxon>Nocardioides</taxon>
    </lineage>
</organism>
<evidence type="ECO:0000256" key="2">
    <source>
        <dbReference type="SAM" id="Phobius"/>
    </source>
</evidence>
<keyword evidence="4" id="KW-1185">Reference proteome</keyword>
<keyword evidence="2" id="KW-0812">Transmembrane</keyword>
<dbReference type="AlphaFoldDB" id="A0A4R1C128"/>
<comment type="caution">
    <text evidence="3">The sequence shown here is derived from an EMBL/GenBank/DDBJ whole genome shotgun (WGS) entry which is preliminary data.</text>
</comment>
<feature type="transmembrane region" description="Helical" evidence="2">
    <location>
        <begin position="43"/>
        <end position="64"/>
    </location>
</feature>
<keyword evidence="2" id="KW-0472">Membrane</keyword>
<name>A0A4R1C128_9ACTN</name>
<feature type="region of interest" description="Disordered" evidence="1">
    <location>
        <begin position="148"/>
        <end position="174"/>
    </location>
</feature>
<sequence>MDRQATTARQVSPLFWSVGSVYVLVVTVLAASGFIIDSTPPILLAAFLSLPASAIALPGFYMAYGLLALVPGANPSVISSSTRSCTADGVCSRSTIGDQATWFVVTTDAIGVLALTCAALLNLLAIKILADRRRSGVRSALPLLIKGEAPGNALGDGASDQERRTHRDAGPADE</sequence>
<dbReference type="Proteomes" id="UP000295453">
    <property type="component" value="Unassembled WGS sequence"/>
</dbReference>
<reference evidence="3 4" key="1">
    <citation type="submission" date="2019-03" db="EMBL/GenBank/DDBJ databases">
        <authorList>
            <person name="Kim M.K.M."/>
        </authorList>
    </citation>
    <scope>NUCLEOTIDE SEQUENCE [LARGE SCALE GENOMIC DNA]</scope>
    <source>
        <strain evidence="3 4">18JY15-6</strain>
    </source>
</reference>
<feature type="transmembrane region" description="Helical" evidence="2">
    <location>
        <begin position="109"/>
        <end position="130"/>
    </location>
</feature>